<dbReference type="InterPro" id="IPR010359">
    <property type="entry name" value="IrrE_HExxH"/>
</dbReference>
<name>A0A840YVW8_9SPHN</name>
<organism evidence="2 3">
    <name type="scientific">Stakelama sediminis</name>
    <dbReference type="NCBI Taxonomy" id="463200"/>
    <lineage>
        <taxon>Bacteria</taxon>
        <taxon>Pseudomonadati</taxon>
        <taxon>Pseudomonadota</taxon>
        <taxon>Alphaproteobacteria</taxon>
        <taxon>Sphingomonadales</taxon>
        <taxon>Sphingomonadaceae</taxon>
        <taxon>Stakelama</taxon>
    </lineage>
</organism>
<dbReference type="Proteomes" id="UP000554342">
    <property type="component" value="Unassembled WGS sequence"/>
</dbReference>
<dbReference type="Pfam" id="PF06114">
    <property type="entry name" value="Peptidase_M78"/>
    <property type="match status" value="1"/>
</dbReference>
<dbReference type="RefSeq" id="WP_221227330.1">
    <property type="nucleotide sequence ID" value="NZ_BAABIF010000004.1"/>
</dbReference>
<evidence type="ECO:0000313" key="3">
    <source>
        <dbReference type="Proteomes" id="UP000554342"/>
    </source>
</evidence>
<sequence length="180" mass="20335">MSGQNFIVPARSWDNIEQIAQGWRSKFGLDQTPYTPIMDMMERVLDNALNYFTLIPVEASEMGPAEGYTDPDGTCIMLREDVYRGAWAGEVRDRFTAAHELAHWAIHTKIPLARATAGQEVPAYRLSEPQANQFASELLMPARFFTILDTVHTVMDRHGVGYKAASNRLEYLNRKGKITV</sequence>
<dbReference type="EMBL" id="JACIJI010000001">
    <property type="protein sequence ID" value="MBB5717684.1"/>
    <property type="molecule type" value="Genomic_DNA"/>
</dbReference>
<feature type="domain" description="IrrE N-terminal-like" evidence="1">
    <location>
        <begin position="87"/>
        <end position="170"/>
    </location>
</feature>
<dbReference type="Gene3D" id="1.10.10.2910">
    <property type="match status" value="1"/>
</dbReference>
<protein>
    <submittedName>
        <fullName evidence="2">Zn-dependent peptidase ImmA (M78 family)</fullName>
    </submittedName>
</protein>
<evidence type="ECO:0000313" key="2">
    <source>
        <dbReference type="EMBL" id="MBB5717684.1"/>
    </source>
</evidence>
<dbReference type="AlphaFoldDB" id="A0A840YVW8"/>
<comment type="caution">
    <text evidence="2">The sequence shown here is derived from an EMBL/GenBank/DDBJ whole genome shotgun (WGS) entry which is preliminary data.</text>
</comment>
<reference evidence="2 3" key="1">
    <citation type="submission" date="2020-08" db="EMBL/GenBank/DDBJ databases">
        <title>Genomic Encyclopedia of Type Strains, Phase IV (KMG-IV): sequencing the most valuable type-strain genomes for metagenomic binning, comparative biology and taxonomic classification.</title>
        <authorList>
            <person name="Goeker M."/>
        </authorList>
    </citation>
    <scope>NUCLEOTIDE SEQUENCE [LARGE SCALE GENOMIC DNA]</scope>
    <source>
        <strain evidence="2 3">DSM 27203</strain>
    </source>
</reference>
<proteinExistence type="predicted"/>
<keyword evidence="3" id="KW-1185">Reference proteome</keyword>
<gene>
    <name evidence="2" type="ORF">FHR23_000591</name>
</gene>
<evidence type="ECO:0000259" key="1">
    <source>
        <dbReference type="Pfam" id="PF06114"/>
    </source>
</evidence>
<accession>A0A840YVW8</accession>